<sequence length="74" mass="8461">MRVQKDQPVKHYTTKMLELETTHPMASLQYRVIKHLRNIHITGTFRCGSGCRVSVQASRVRNSTDYPSGQSNLT</sequence>
<comment type="caution">
    <text evidence="1">The sequence shown here is derived from an EMBL/GenBank/DDBJ whole genome shotgun (WGS) entry which is preliminary data.</text>
</comment>
<name>A0AAV4QDL4_CAEEX</name>
<dbReference type="EMBL" id="BPLR01006103">
    <property type="protein sequence ID" value="GIY07417.1"/>
    <property type="molecule type" value="Genomic_DNA"/>
</dbReference>
<keyword evidence="2" id="KW-1185">Reference proteome</keyword>
<accession>A0AAV4QDL4</accession>
<organism evidence="1 2">
    <name type="scientific">Caerostris extrusa</name>
    <name type="common">Bark spider</name>
    <name type="synonym">Caerostris bankana</name>
    <dbReference type="NCBI Taxonomy" id="172846"/>
    <lineage>
        <taxon>Eukaryota</taxon>
        <taxon>Metazoa</taxon>
        <taxon>Ecdysozoa</taxon>
        <taxon>Arthropoda</taxon>
        <taxon>Chelicerata</taxon>
        <taxon>Arachnida</taxon>
        <taxon>Araneae</taxon>
        <taxon>Araneomorphae</taxon>
        <taxon>Entelegynae</taxon>
        <taxon>Araneoidea</taxon>
        <taxon>Araneidae</taxon>
        <taxon>Caerostris</taxon>
    </lineage>
</organism>
<reference evidence="1 2" key="1">
    <citation type="submission" date="2021-06" db="EMBL/GenBank/DDBJ databases">
        <title>Caerostris extrusa draft genome.</title>
        <authorList>
            <person name="Kono N."/>
            <person name="Arakawa K."/>
        </authorList>
    </citation>
    <scope>NUCLEOTIDE SEQUENCE [LARGE SCALE GENOMIC DNA]</scope>
</reference>
<gene>
    <name evidence="1" type="ORF">CEXT_238001</name>
</gene>
<dbReference type="AlphaFoldDB" id="A0AAV4QDL4"/>
<evidence type="ECO:0000313" key="2">
    <source>
        <dbReference type="Proteomes" id="UP001054945"/>
    </source>
</evidence>
<dbReference type="Proteomes" id="UP001054945">
    <property type="component" value="Unassembled WGS sequence"/>
</dbReference>
<protein>
    <submittedName>
        <fullName evidence="1">Uncharacterized protein</fullName>
    </submittedName>
</protein>
<evidence type="ECO:0000313" key="1">
    <source>
        <dbReference type="EMBL" id="GIY07417.1"/>
    </source>
</evidence>
<proteinExistence type="predicted"/>